<dbReference type="InterPro" id="IPR057306">
    <property type="entry name" value="B-barrel_PelB_C"/>
</dbReference>
<name>A0A1W1BXV3_9ZZZZ</name>
<feature type="domain" description="PelB C-terminal" evidence="2">
    <location>
        <begin position="840"/>
        <end position="1118"/>
    </location>
</feature>
<gene>
    <name evidence="3" type="ORF">MNB_SM-6-691</name>
</gene>
<dbReference type="Pfam" id="PF24604">
    <property type="entry name" value="B-barrel_PelB_C"/>
    <property type="match status" value="1"/>
</dbReference>
<dbReference type="InterPro" id="IPR011990">
    <property type="entry name" value="TPR-like_helical_dom_sf"/>
</dbReference>
<evidence type="ECO:0000256" key="1">
    <source>
        <dbReference type="SAM" id="MobiDB-lite"/>
    </source>
</evidence>
<reference evidence="3" key="1">
    <citation type="submission" date="2016-10" db="EMBL/GenBank/DDBJ databases">
        <authorList>
            <person name="de Groot N.N."/>
        </authorList>
    </citation>
    <scope>NUCLEOTIDE SEQUENCE</scope>
</reference>
<organism evidence="3">
    <name type="scientific">hydrothermal vent metagenome</name>
    <dbReference type="NCBI Taxonomy" id="652676"/>
    <lineage>
        <taxon>unclassified sequences</taxon>
        <taxon>metagenomes</taxon>
        <taxon>ecological metagenomes</taxon>
    </lineage>
</organism>
<feature type="region of interest" description="Disordered" evidence="1">
    <location>
        <begin position="97"/>
        <end position="119"/>
    </location>
</feature>
<proteinExistence type="predicted"/>
<sequence length="1126" mass="131593">MNKVLLLILLLLTPLFAKKQATCNTVQLLSAPSSYKQNLLQKSYPQDCRVMQIGKTATVRCGCFSGVDGAKERLEELKQKYKNASLASTYSYRFSQQEQKEQGKSGRKSSSAQKSKKRVKKDVRSCYSVNLASVLKSQKNLDYLYRQNYPNDCKIMEFSKSFGVRCGCFDTVQKAEKRRIELHKEFKNATLKQTYKYRFEADYFVSRVYQNPHEKISDQEAELRLMLQVFLYKGDLQSAYKVATIGYKRHPNSYYWNQKMADICQWTNRTARAMKHLRKMYELHYDPLLEDKLIHYGMEYFQYEAIEPLVLNKARRYPTETNIDNLINVYTKIGLPEEVLDVLDNEYKRTSNALLLTKALELALQIGDLERAKKYVTIISSKKPYSKVNAALIAKYYYIHKEINQAYISLADAKNRDTIEDANNSKELSYFELTSDIAWYLQKNVVAAKASKKLMDVNRARLVDFERISLVYPEIDNDVAMEAVKRGYKKYKLSYMFFSYANDAIARKKFKDLAKLLASVDEKTSPLVKQSMYWIIKSKVYNYYKKYDKEELALKKALALAPDNTQIKISLLWHFMEINDIKNTKLILMEIEDGAPLSESLYFPLASAYFYLNNINRASFYLDEMRFNQDPTIHTLNYKFLFAYVKQIQNEAETFQTVMHEITDTLKERMKKYPALKKDDATLSNYLRAAMYVLNPDKFEKKLKKAKPYLERKNYDEIAYSWAVYNKAYEKSHKIYNKAKEKELWMIFSDALIFQHHTTIENFLDQYLQLLSQGDAVGALVNDGQTALAQSTNFKLLNNNDANQNAYIRQIELSKKRTDMVDAKLSRLLREPLRQIYLELANRSYIGNSWYLMQGFDIYKNSSSDTNLLINPPATTYKVRVGAKKEFHKRGYVAMEIAYNHHMRNYFSLWFDGEYRGSTDFTYGTKIGKNIKADESTQLYLGGKKDIIAPRIKYQILNSTSIDLRYEKAKFYSQDGVYLGDGNYFTTNVSQQIRNGYPDILVGLFYDRGLYYETAGSRGVIEKLRRKNFQVLPSKFYNVGLNFSYGMVNRYIYTRVWRPYFEFSPYYNSDIDNYTYSFNAGYGGKIFHQDHMSIGASYTDSVNGIGGKIFEIYLNYQFLYTLSKEN</sequence>
<dbReference type="Pfam" id="PF13429">
    <property type="entry name" value="TPR_15"/>
    <property type="match status" value="1"/>
</dbReference>
<accession>A0A1W1BXV3</accession>
<dbReference type="EMBL" id="FPHK01000031">
    <property type="protein sequence ID" value="SFV58333.1"/>
    <property type="molecule type" value="Genomic_DNA"/>
</dbReference>
<dbReference type="SUPFAM" id="SSF48452">
    <property type="entry name" value="TPR-like"/>
    <property type="match status" value="1"/>
</dbReference>
<protein>
    <submittedName>
        <fullName evidence="3">Extracellular Matrix protein PelB</fullName>
    </submittedName>
</protein>
<evidence type="ECO:0000259" key="2">
    <source>
        <dbReference type="Pfam" id="PF24604"/>
    </source>
</evidence>
<dbReference type="AlphaFoldDB" id="A0A1W1BXV3"/>
<evidence type="ECO:0000313" key="3">
    <source>
        <dbReference type="EMBL" id="SFV58333.1"/>
    </source>
</evidence>